<dbReference type="InterPro" id="IPR013216">
    <property type="entry name" value="Methyltransf_11"/>
</dbReference>
<evidence type="ECO:0000313" key="3">
    <source>
        <dbReference type="Proteomes" id="UP001316184"/>
    </source>
</evidence>
<dbReference type="GO" id="GO:0008168">
    <property type="term" value="F:methyltransferase activity"/>
    <property type="evidence" value="ECO:0007669"/>
    <property type="project" value="UniProtKB-KW"/>
</dbReference>
<keyword evidence="2" id="KW-0489">Methyltransferase</keyword>
<evidence type="ECO:0000313" key="2">
    <source>
        <dbReference type="EMBL" id="UUP15111.1"/>
    </source>
</evidence>
<sequence>MSDDGLRRSWRLFSAFRVEQTDPDRFYGLLARDSADLIGRHHDLSGALLLDVGAGPAEFAETFRERGAHYVAVDYDETVASVAAGGLVADAHRLPVKTGSIDVTFSSNLVEHVQEPTTVADEMLRVTRPGGVMFLSYTNWLSPWGGHETSPFHWISGDYAVRRYTRKHGHPPKNRIGENLFKVSVAWGLRWAAANPDVEIVELRPRYLPRWTRLVLRVPLLRELVTWNLLIILRRR</sequence>
<dbReference type="Pfam" id="PF08241">
    <property type="entry name" value="Methyltransf_11"/>
    <property type="match status" value="1"/>
</dbReference>
<dbReference type="GO" id="GO:0032259">
    <property type="term" value="P:methylation"/>
    <property type="evidence" value="ECO:0007669"/>
    <property type="project" value="UniProtKB-KW"/>
</dbReference>
<dbReference type="EMBL" id="CP102173">
    <property type="protein sequence ID" value="UUP15111.1"/>
    <property type="molecule type" value="Genomic_DNA"/>
</dbReference>
<accession>A0ABY5MD94</accession>
<proteinExistence type="predicted"/>
<protein>
    <submittedName>
        <fullName evidence="2">Class I SAM-dependent methyltransferase</fullName>
    </submittedName>
</protein>
<gene>
    <name evidence="2" type="ORF">NQV15_07305</name>
</gene>
<dbReference type="InterPro" id="IPR029063">
    <property type="entry name" value="SAM-dependent_MTases_sf"/>
</dbReference>
<dbReference type="Proteomes" id="UP001316184">
    <property type="component" value="Chromosome"/>
</dbReference>
<name>A0ABY5MD94_9ACTN</name>
<dbReference type="PANTHER" id="PTHR43591">
    <property type="entry name" value="METHYLTRANSFERASE"/>
    <property type="match status" value="1"/>
</dbReference>
<feature type="domain" description="Methyltransferase type 11" evidence="1">
    <location>
        <begin position="50"/>
        <end position="134"/>
    </location>
</feature>
<dbReference type="Gene3D" id="3.40.50.150">
    <property type="entry name" value="Vaccinia Virus protein VP39"/>
    <property type="match status" value="1"/>
</dbReference>
<organism evidence="2 3">
    <name type="scientific">Aeromicrobium wangtongii</name>
    <dbReference type="NCBI Taxonomy" id="2969247"/>
    <lineage>
        <taxon>Bacteria</taxon>
        <taxon>Bacillati</taxon>
        <taxon>Actinomycetota</taxon>
        <taxon>Actinomycetes</taxon>
        <taxon>Propionibacteriales</taxon>
        <taxon>Nocardioidaceae</taxon>
        <taxon>Aeromicrobium</taxon>
    </lineage>
</organism>
<dbReference type="CDD" id="cd02440">
    <property type="entry name" value="AdoMet_MTases"/>
    <property type="match status" value="1"/>
</dbReference>
<reference evidence="2 3" key="1">
    <citation type="submission" date="2022-08" db="EMBL/GenBank/DDBJ databases">
        <title>novel species in genus Aeromicrobium.</title>
        <authorList>
            <person name="Ye L."/>
        </authorList>
    </citation>
    <scope>NUCLEOTIDE SEQUENCE [LARGE SCALE GENOMIC DNA]</scope>
    <source>
        <strain evidence="3">zg-Y1379</strain>
    </source>
</reference>
<keyword evidence="3" id="KW-1185">Reference proteome</keyword>
<evidence type="ECO:0000259" key="1">
    <source>
        <dbReference type="Pfam" id="PF08241"/>
    </source>
</evidence>
<dbReference type="RefSeq" id="WP_232399163.1">
    <property type="nucleotide sequence ID" value="NZ_CP102173.1"/>
</dbReference>
<keyword evidence="2" id="KW-0808">Transferase</keyword>
<dbReference type="SUPFAM" id="SSF53335">
    <property type="entry name" value="S-adenosyl-L-methionine-dependent methyltransferases"/>
    <property type="match status" value="1"/>
</dbReference>